<dbReference type="OrthoDB" id="10461971at2759"/>
<dbReference type="VEuPathDB" id="FungiDB:SI65_02937"/>
<name>A0A1E3BMS0_ASPCR</name>
<dbReference type="AlphaFoldDB" id="A0A1E3BMS0"/>
<proteinExistence type="predicted"/>
<dbReference type="STRING" id="573508.A0A1E3BMS0"/>
<reference evidence="2 3" key="1">
    <citation type="journal article" date="2016" name="BMC Genomics">
        <title>Comparative genomic and transcriptomic analyses of the Fuzhuan brick tea-fermentation fungus Aspergillus cristatus.</title>
        <authorList>
            <person name="Ge Y."/>
            <person name="Wang Y."/>
            <person name="Liu Y."/>
            <person name="Tan Y."/>
            <person name="Ren X."/>
            <person name="Zhang X."/>
            <person name="Hyde K.D."/>
            <person name="Liu Y."/>
            <person name="Liu Z."/>
        </authorList>
    </citation>
    <scope>NUCLEOTIDE SEQUENCE [LARGE SCALE GENOMIC DNA]</scope>
    <source>
        <strain evidence="2 3">GZAAS20.1005</strain>
    </source>
</reference>
<evidence type="ECO:0000256" key="1">
    <source>
        <dbReference type="SAM" id="SignalP"/>
    </source>
</evidence>
<feature type="chain" id="PRO_5009123798" evidence="1">
    <location>
        <begin position="20"/>
        <end position="300"/>
    </location>
</feature>
<evidence type="ECO:0000313" key="3">
    <source>
        <dbReference type="Proteomes" id="UP000094569"/>
    </source>
</evidence>
<keyword evidence="1" id="KW-0732">Signal</keyword>
<accession>A0A1E3BMS0</accession>
<evidence type="ECO:0000313" key="2">
    <source>
        <dbReference type="EMBL" id="ODM22091.1"/>
    </source>
</evidence>
<sequence>MKFTGIAAMLAVVTAVTGAAIPNVNGALAEVHQVTGDVKGLLSNVLGTKDEAQVNKLVSQLENVEKALKALTGGEQKRQLLNVGVGADVDVLKRGALLGGTGSELGSTVDNTVSGVGKTVDGVVSNLKRDGDLLGDLPLVGDILKRDGDLLGDLPLVGDILKRDDAISSLAEQITPQVTQVVQGLNVQQITGLLNILNVNGLLTNVESVLGNLLGGGLLNGLTGGLLGGVLKRDDAISSLASQLLPKLTQGGILPQDLSVEQLTGLLNILNVNNLLTGVESLVQNLLGGGLLKGLTGDLL</sequence>
<feature type="signal peptide" evidence="1">
    <location>
        <begin position="1"/>
        <end position="19"/>
    </location>
</feature>
<dbReference type="Proteomes" id="UP000094569">
    <property type="component" value="Unassembled WGS sequence"/>
</dbReference>
<keyword evidence="3" id="KW-1185">Reference proteome</keyword>
<comment type="caution">
    <text evidence="2">The sequence shown here is derived from an EMBL/GenBank/DDBJ whole genome shotgun (WGS) entry which is preliminary data.</text>
</comment>
<gene>
    <name evidence="2" type="ORF">SI65_02937</name>
</gene>
<organism evidence="2 3">
    <name type="scientific">Aspergillus cristatus</name>
    <name type="common">Chinese Fuzhuan brick tea-fermentation fungus</name>
    <name type="synonym">Eurotium cristatum</name>
    <dbReference type="NCBI Taxonomy" id="573508"/>
    <lineage>
        <taxon>Eukaryota</taxon>
        <taxon>Fungi</taxon>
        <taxon>Dikarya</taxon>
        <taxon>Ascomycota</taxon>
        <taxon>Pezizomycotina</taxon>
        <taxon>Eurotiomycetes</taxon>
        <taxon>Eurotiomycetidae</taxon>
        <taxon>Eurotiales</taxon>
        <taxon>Aspergillaceae</taxon>
        <taxon>Aspergillus</taxon>
        <taxon>Aspergillus subgen. Aspergillus</taxon>
    </lineage>
</organism>
<dbReference type="EMBL" id="JXNT01000002">
    <property type="protein sequence ID" value="ODM22091.1"/>
    <property type="molecule type" value="Genomic_DNA"/>
</dbReference>
<protein>
    <submittedName>
        <fullName evidence="2">Uncharacterized protein</fullName>
    </submittedName>
</protein>